<proteinExistence type="predicted"/>
<accession>U2QUW1</accession>
<dbReference type="InterPro" id="IPR037175">
    <property type="entry name" value="KFase_sf"/>
</dbReference>
<dbReference type="Gene3D" id="3.50.30.50">
    <property type="entry name" value="Putative cyclase"/>
    <property type="match status" value="1"/>
</dbReference>
<gene>
    <name evidence="1" type="ORF">HMPREF0682_2981</name>
</gene>
<reference evidence="1" key="1">
    <citation type="submission" date="2013-08" db="EMBL/GenBank/DDBJ databases">
        <authorList>
            <person name="Durkin A.S."/>
            <person name="Haft D.R."/>
            <person name="McCorrison J."/>
            <person name="Torralba M."/>
            <person name="Gillis M."/>
            <person name="Haft D.H."/>
            <person name="Methe B."/>
            <person name="Sutton G."/>
            <person name="Nelson K.E."/>
        </authorList>
    </citation>
    <scope>NUCLEOTIDE SEQUENCE [LARGE SCALE GENOMIC DNA]</scope>
    <source>
        <strain evidence="1">F0233</strain>
    </source>
</reference>
<dbReference type="EMBL" id="ACVN02000088">
    <property type="protein sequence ID" value="ERK60331.1"/>
    <property type="molecule type" value="Genomic_DNA"/>
</dbReference>
<dbReference type="SUPFAM" id="SSF102198">
    <property type="entry name" value="Putative cyclase"/>
    <property type="match status" value="1"/>
</dbReference>
<protein>
    <submittedName>
        <fullName evidence="1">Cyclase</fullName>
    </submittedName>
</protein>
<comment type="caution">
    <text evidence="1">The sequence shown here is derived from an EMBL/GenBank/DDBJ whole genome shotgun (WGS) entry which is preliminary data.</text>
</comment>
<dbReference type="PANTHER" id="PTHR31118:SF12">
    <property type="entry name" value="CYCLASE-LIKE PROTEIN 2"/>
    <property type="match status" value="1"/>
</dbReference>
<dbReference type="Proteomes" id="UP000017052">
    <property type="component" value="Unassembled WGS sequence"/>
</dbReference>
<dbReference type="AlphaFoldDB" id="U2QUW1"/>
<name>U2QUW1_9ACTN</name>
<evidence type="ECO:0000313" key="1">
    <source>
        <dbReference type="EMBL" id="ERK60331.1"/>
    </source>
</evidence>
<sequence>MVDLSLPVGPGTAGVSYRRWTHERGHRIISRRARRLPGDGFFKILRNYVLWLGGMRVVRPEDLPDRCFLSNEFFSLSVHTGTHIDAPFHYGPMSEGTKAKKVLEVPLELLHAPGVIIDGTRAGRIVTRGYVRKRLDELRIDSLEGVIPLLRTDLDLVAGTSSYHLDSVALAPSAIDELLDRGAKVVGTDSWSLDAPARDMLERYFKTGDGSCLWPTHMHGRQREFIAIECLANLRSLPSSGFVFSAFPVALREAGGSWTRAVAELPDQ</sequence>
<keyword evidence="2" id="KW-1185">Reference proteome</keyword>
<dbReference type="InterPro" id="IPR007325">
    <property type="entry name" value="KFase/CYL"/>
</dbReference>
<evidence type="ECO:0000313" key="2">
    <source>
        <dbReference type="Proteomes" id="UP000017052"/>
    </source>
</evidence>
<dbReference type="GO" id="GO:0004061">
    <property type="term" value="F:arylformamidase activity"/>
    <property type="evidence" value="ECO:0007669"/>
    <property type="project" value="InterPro"/>
</dbReference>
<dbReference type="GO" id="GO:0019441">
    <property type="term" value="P:L-tryptophan catabolic process to kynurenine"/>
    <property type="evidence" value="ECO:0007669"/>
    <property type="project" value="InterPro"/>
</dbReference>
<dbReference type="PANTHER" id="PTHR31118">
    <property type="entry name" value="CYCLASE-LIKE PROTEIN 2"/>
    <property type="match status" value="1"/>
</dbReference>
<dbReference type="Pfam" id="PF04199">
    <property type="entry name" value="Cyclase"/>
    <property type="match status" value="1"/>
</dbReference>
<organism evidence="1 2">
    <name type="scientific">Propionibacterium acidifaciens F0233</name>
    <dbReference type="NCBI Taxonomy" id="553198"/>
    <lineage>
        <taxon>Bacteria</taxon>
        <taxon>Bacillati</taxon>
        <taxon>Actinomycetota</taxon>
        <taxon>Actinomycetes</taxon>
        <taxon>Propionibacteriales</taxon>
        <taxon>Propionibacteriaceae</taxon>
        <taxon>Propionibacterium</taxon>
    </lineage>
</organism>